<accession>A0AAE0VRU9</accession>
<dbReference type="Proteomes" id="UP001195483">
    <property type="component" value="Unassembled WGS sequence"/>
</dbReference>
<gene>
    <name evidence="1" type="ORF">CHS0354_019743</name>
</gene>
<comment type="caution">
    <text evidence="1">The sequence shown here is derived from an EMBL/GenBank/DDBJ whole genome shotgun (WGS) entry which is preliminary data.</text>
</comment>
<reference evidence="1" key="1">
    <citation type="journal article" date="2021" name="Genome Biol. Evol.">
        <title>A High-Quality Reference Genome for a Parasitic Bivalve with Doubly Uniparental Inheritance (Bivalvia: Unionida).</title>
        <authorList>
            <person name="Smith C.H."/>
        </authorList>
    </citation>
    <scope>NUCLEOTIDE SEQUENCE</scope>
    <source>
        <strain evidence="1">CHS0354</strain>
    </source>
</reference>
<proteinExistence type="predicted"/>
<evidence type="ECO:0000313" key="2">
    <source>
        <dbReference type="Proteomes" id="UP001195483"/>
    </source>
</evidence>
<dbReference type="EMBL" id="JAEAOA010001201">
    <property type="protein sequence ID" value="KAK3587864.1"/>
    <property type="molecule type" value="Genomic_DNA"/>
</dbReference>
<protein>
    <submittedName>
        <fullName evidence="1">Uncharacterized protein</fullName>
    </submittedName>
</protein>
<reference evidence="1" key="3">
    <citation type="submission" date="2023-05" db="EMBL/GenBank/DDBJ databases">
        <authorList>
            <person name="Smith C.H."/>
        </authorList>
    </citation>
    <scope>NUCLEOTIDE SEQUENCE</scope>
    <source>
        <strain evidence="1">CHS0354</strain>
        <tissue evidence="1">Mantle</tissue>
    </source>
</reference>
<name>A0AAE0VRU9_9BIVA</name>
<keyword evidence="2" id="KW-1185">Reference proteome</keyword>
<reference evidence="1" key="2">
    <citation type="journal article" date="2021" name="Genome Biol. Evol.">
        <title>Developing a high-quality reference genome for a parasitic bivalve with doubly uniparental inheritance (Bivalvia: Unionida).</title>
        <authorList>
            <person name="Smith C.H."/>
        </authorList>
    </citation>
    <scope>NUCLEOTIDE SEQUENCE</scope>
    <source>
        <strain evidence="1">CHS0354</strain>
        <tissue evidence="1">Mantle</tissue>
    </source>
</reference>
<sequence length="110" mass="12199">MDKQLVSARLCVQIDRLVDQTVDKQLVSARLCVQIDRLVDQTVDKQLVSARLCVQIDRLYQPDCVRNSTLDITNINKPGTVTLECDHPCSSKHGAISSSLFVESSRPDSG</sequence>
<evidence type="ECO:0000313" key="1">
    <source>
        <dbReference type="EMBL" id="KAK3587864.1"/>
    </source>
</evidence>
<dbReference type="AlphaFoldDB" id="A0AAE0VRU9"/>
<organism evidence="1 2">
    <name type="scientific">Potamilus streckersoni</name>
    <dbReference type="NCBI Taxonomy" id="2493646"/>
    <lineage>
        <taxon>Eukaryota</taxon>
        <taxon>Metazoa</taxon>
        <taxon>Spiralia</taxon>
        <taxon>Lophotrochozoa</taxon>
        <taxon>Mollusca</taxon>
        <taxon>Bivalvia</taxon>
        <taxon>Autobranchia</taxon>
        <taxon>Heteroconchia</taxon>
        <taxon>Palaeoheterodonta</taxon>
        <taxon>Unionida</taxon>
        <taxon>Unionoidea</taxon>
        <taxon>Unionidae</taxon>
        <taxon>Ambleminae</taxon>
        <taxon>Lampsilini</taxon>
        <taxon>Potamilus</taxon>
    </lineage>
</organism>